<dbReference type="Proteomes" id="UP001168363">
    <property type="component" value="Unassembled WGS sequence"/>
</dbReference>
<dbReference type="RefSeq" id="WP_302708666.1">
    <property type="nucleotide sequence ID" value="NZ_JAULSC010000012.1"/>
</dbReference>
<keyword evidence="1" id="KW-0812">Transmembrane</keyword>
<name>A0ABT8TRI6_9ACTN</name>
<protein>
    <recommendedName>
        <fullName evidence="4">SHOCT domain-containing protein</fullName>
    </recommendedName>
</protein>
<evidence type="ECO:0000313" key="2">
    <source>
        <dbReference type="EMBL" id="MDO3396562.1"/>
    </source>
</evidence>
<keyword evidence="1" id="KW-1133">Transmembrane helix</keyword>
<organism evidence="2 3">
    <name type="scientific">Nocardioides cremeus</name>
    <dbReference type="NCBI Taxonomy" id="3058044"/>
    <lineage>
        <taxon>Bacteria</taxon>
        <taxon>Bacillati</taxon>
        <taxon>Actinomycetota</taxon>
        <taxon>Actinomycetes</taxon>
        <taxon>Propionibacteriales</taxon>
        <taxon>Nocardioidaceae</taxon>
        <taxon>Nocardioides</taxon>
    </lineage>
</organism>
<evidence type="ECO:0008006" key="4">
    <source>
        <dbReference type="Google" id="ProtNLM"/>
    </source>
</evidence>
<dbReference type="EMBL" id="JAULSC010000012">
    <property type="protein sequence ID" value="MDO3396562.1"/>
    <property type="molecule type" value="Genomic_DNA"/>
</dbReference>
<comment type="caution">
    <text evidence="2">The sequence shown here is derived from an EMBL/GenBank/DDBJ whole genome shotgun (WGS) entry which is preliminary data.</text>
</comment>
<evidence type="ECO:0000313" key="3">
    <source>
        <dbReference type="Proteomes" id="UP001168363"/>
    </source>
</evidence>
<sequence>MISVLLAFSGPDDPPAKCFRTNANGDLPTCTYSGGEWTRSYPSGFGPSGAGGGGFEGLFVLLFVVAVVLGVAGTIWRVTTAQRMAREAGMSERDATAMTLLSDDGFEATYLASNLRGRPTTPIPAPTAGRSTADRLRELDKLRAEGLVSDEEHERARRAILEEL</sequence>
<evidence type="ECO:0000256" key="1">
    <source>
        <dbReference type="SAM" id="Phobius"/>
    </source>
</evidence>
<gene>
    <name evidence="2" type="ORF">QWJ41_12590</name>
</gene>
<keyword evidence="1" id="KW-0472">Membrane</keyword>
<accession>A0ABT8TRI6</accession>
<reference evidence="2" key="1">
    <citation type="submission" date="2023-06" db="EMBL/GenBank/DDBJ databases">
        <title>Genome sequence of Nocardioides sp. SOB44.</title>
        <authorList>
            <person name="Zhang G."/>
        </authorList>
    </citation>
    <scope>NUCLEOTIDE SEQUENCE</scope>
    <source>
        <strain evidence="2">SOB44</strain>
    </source>
</reference>
<keyword evidence="3" id="KW-1185">Reference proteome</keyword>
<feature type="transmembrane region" description="Helical" evidence="1">
    <location>
        <begin position="57"/>
        <end position="76"/>
    </location>
</feature>
<proteinExistence type="predicted"/>